<proteinExistence type="predicted"/>
<dbReference type="InterPro" id="IPR036596">
    <property type="entry name" value="Cyt-C_aa3_sf"/>
</dbReference>
<accession>A0A918UTJ4</accession>
<keyword evidence="1" id="KW-1133">Transmembrane helix</keyword>
<feature type="domain" description="Cytochrome c oxidase subunit IV bacterial aa3 type" evidence="2">
    <location>
        <begin position="14"/>
        <end position="49"/>
    </location>
</feature>
<dbReference type="SUPFAM" id="SSF81469">
    <property type="entry name" value="Bacterial aa3 type cytochrome c oxidase subunit IV"/>
    <property type="match status" value="1"/>
</dbReference>
<dbReference type="EMBL" id="BMZB01000002">
    <property type="protein sequence ID" value="GGZ34026.1"/>
    <property type="molecule type" value="Genomic_DNA"/>
</dbReference>
<feature type="transmembrane region" description="Helical" evidence="1">
    <location>
        <begin position="34"/>
        <end position="51"/>
    </location>
</feature>
<evidence type="ECO:0000313" key="4">
    <source>
        <dbReference type="Proteomes" id="UP000662572"/>
    </source>
</evidence>
<dbReference type="Proteomes" id="UP000662572">
    <property type="component" value="Unassembled WGS sequence"/>
</dbReference>
<evidence type="ECO:0000313" key="3">
    <source>
        <dbReference type="EMBL" id="GGZ34026.1"/>
    </source>
</evidence>
<dbReference type="InterPro" id="IPR012422">
    <property type="entry name" value="Cyt_c_oxidase_su4_bac-aa3"/>
</dbReference>
<keyword evidence="1" id="KW-0812">Transmembrane</keyword>
<keyword evidence="4" id="KW-1185">Reference proteome</keyword>
<organism evidence="3 4">
    <name type="scientific">Asticcacaulis endophyticus</name>
    <dbReference type="NCBI Taxonomy" id="1395890"/>
    <lineage>
        <taxon>Bacteria</taxon>
        <taxon>Pseudomonadati</taxon>
        <taxon>Pseudomonadota</taxon>
        <taxon>Alphaproteobacteria</taxon>
        <taxon>Caulobacterales</taxon>
        <taxon>Caulobacteraceae</taxon>
        <taxon>Asticcacaulis</taxon>
    </lineage>
</organism>
<dbReference type="AlphaFoldDB" id="A0A918UTJ4"/>
<feature type="transmembrane region" description="Helical" evidence="1">
    <location>
        <begin position="57"/>
        <end position="75"/>
    </location>
</feature>
<comment type="caution">
    <text evidence="3">The sequence shown here is derived from an EMBL/GenBank/DDBJ whole genome shotgun (WGS) entry which is preliminary data.</text>
</comment>
<dbReference type="RefSeq" id="WP_189486346.1">
    <property type="nucleotide sequence ID" value="NZ_BMZB01000002.1"/>
</dbReference>
<gene>
    <name evidence="3" type="ORF">GCM10011273_20500</name>
</gene>
<sequence>MAGHHDSHNDYVKGEMDIHDQQNSYNLFMGMTKWGSLGTAAFVLFITVMFAVKGAGFIPAVISTGALVVIGWLMLKTKPDAKH</sequence>
<dbReference type="Pfam" id="PF07835">
    <property type="entry name" value="COX4_pro_2"/>
    <property type="match status" value="1"/>
</dbReference>
<protein>
    <submittedName>
        <fullName evidence="3">Cytochrome c oxidase subunit IV</fullName>
    </submittedName>
</protein>
<keyword evidence="1" id="KW-0472">Membrane</keyword>
<dbReference type="Gene3D" id="1.20.5.160">
    <property type="entry name" value="Bacterial aa3 type cytochrome c oxidase subunit IV"/>
    <property type="match status" value="1"/>
</dbReference>
<reference evidence="3" key="1">
    <citation type="journal article" date="2014" name="Int. J. Syst. Evol. Microbiol.">
        <title>Complete genome sequence of Corynebacterium casei LMG S-19264T (=DSM 44701T), isolated from a smear-ripened cheese.</title>
        <authorList>
            <consortium name="US DOE Joint Genome Institute (JGI-PGF)"/>
            <person name="Walter F."/>
            <person name="Albersmeier A."/>
            <person name="Kalinowski J."/>
            <person name="Ruckert C."/>
        </authorList>
    </citation>
    <scope>NUCLEOTIDE SEQUENCE</scope>
    <source>
        <strain evidence="3">KCTC 32296</strain>
    </source>
</reference>
<evidence type="ECO:0000259" key="2">
    <source>
        <dbReference type="Pfam" id="PF07835"/>
    </source>
</evidence>
<reference evidence="3" key="2">
    <citation type="submission" date="2020-09" db="EMBL/GenBank/DDBJ databases">
        <authorList>
            <person name="Sun Q."/>
            <person name="Kim S."/>
        </authorList>
    </citation>
    <scope>NUCLEOTIDE SEQUENCE</scope>
    <source>
        <strain evidence="3">KCTC 32296</strain>
    </source>
</reference>
<evidence type="ECO:0000256" key="1">
    <source>
        <dbReference type="SAM" id="Phobius"/>
    </source>
</evidence>
<name>A0A918UTJ4_9CAUL</name>